<dbReference type="Proteomes" id="UP000051952">
    <property type="component" value="Unassembled WGS sequence"/>
</dbReference>
<dbReference type="VEuPathDB" id="TriTrypDB:BSAL_83125"/>
<evidence type="ECO:0000313" key="2">
    <source>
        <dbReference type="Proteomes" id="UP000051952"/>
    </source>
</evidence>
<organism evidence="1 2">
    <name type="scientific">Bodo saltans</name>
    <name type="common">Flagellated protozoan</name>
    <dbReference type="NCBI Taxonomy" id="75058"/>
    <lineage>
        <taxon>Eukaryota</taxon>
        <taxon>Discoba</taxon>
        <taxon>Euglenozoa</taxon>
        <taxon>Kinetoplastea</taxon>
        <taxon>Metakinetoplastina</taxon>
        <taxon>Eubodonida</taxon>
        <taxon>Bodonidae</taxon>
        <taxon>Bodo</taxon>
    </lineage>
</organism>
<gene>
    <name evidence="1" type="ORF">BSAL_83125</name>
</gene>
<dbReference type="Gene3D" id="2.20.28.30">
    <property type="entry name" value="RNA polymerase ii, chain L"/>
    <property type="match status" value="1"/>
</dbReference>
<reference evidence="2" key="1">
    <citation type="submission" date="2015-09" db="EMBL/GenBank/DDBJ databases">
        <authorList>
            <consortium name="Pathogen Informatics"/>
        </authorList>
    </citation>
    <scope>NUCLEOTIDE SEQUENCE [LARGE SCALE GENOMIC DNA]</scope>
    <source>
        <strain evidence="2">Lake Konstanz</strain>
    </source>
</reference>
<sequence>MDSLKSAVPELRPVCTYICASCTYEVAIESEGRLICPRCASNQGSNCVFYKKREQSTTYDTV</sequence>
<accession>A0A0S4J2G8</accession>
<evidence type="ECO:0000313" key="1">
    <source>
        <dbReference type="EMBL" id="CUG68462.1"/>
    </source>
</evidence>
<dbReference type="GO" id="GO:0000428">
    <property type="term" value="C:DNA-directed RNA polymerase complex"/>
    <property type="evidence" value="ECO:0007669"/>
    <property type="project" value="UniProtKB-KW"/>
</dbReference>
<dbReference type="EMBL" id="CYKH01000931">
    <property type="protein sequence ID" value="CUG68462.1"/>
    <property type="molecule type" value="Genomic_DNA"/>
</dbReference>
<name>A0A0S4J2G8_BODSA</name>
<keyword evidence="2" id="KW-1185">Reference proteome</keyword>
<protein>
    <submittedName>
        <fullName evidence="1">DNA-directed RNA polymerase subunit Rpb12, putative</fullName>
    </submittedName>
</protein>
<keyword evidence="1" id="KW-0804">Transcription</keyword>
<keyword evidence="1" id="KW-0240">DNA-directed RNA polymerase</keyword>
<proteinExistence type="predicted"/>
<dbReference type="OrthoDB" id="257852at2759"/>
<dbReference type="AlphaFoldDB" id="A0A0S4J2G8"/>